<dbReference type="EMBL" id="LWDD02001429">
    <property type="protein sequence ID" value="KAE8248166.1"/>
    <property type="molecule type" value="Genomic_DNA"/>
</dbReference>
<feature type="transmembrane region" description="Helical" evidence="8">
    <location>
        <begin position="407"/>
        <end position="425"/>
    </location>
</feature>
<feature type="transmembrane region" description="Helical" evidence="8">
    <location>
        <begin position="78"/>
        <end position="99"/>
    </location>
</feature>
<comment type="subcellular location">
    <subcellularLocation>
        <location evidence="1">Membrane</location>
        <topology evidence="1">Multi-pass membrane protein</topology>
    </subcellularLocation>
</comment>
<evidence type="ECO:0000313" key="13">
    <source>
        <dbReference type="Proteomes" id="UP000836402"/>
    </source>
</evidence>
<evidence type="ECO:0000256" key="5">
    <source>
        <dbReference type="ARBA" id="ARBA00022989"/>
    </source>
</evidence>
<dbReference type="Pfam" id="PF00324">
    <property type="entry name" value="AA_permease"/>
    <property type="match status" value="1"/>
</dbReference>
<dbReference type="Proteomes" id="UP000836402">
    <property type="component" value="Unassembled WGS sequence"/>
</dbReference>
<feature type="transmembrane region" description="Helical" evidence="8">
    <location>
        <begin position="513"/>
        <end position="533"/>
    </location>
</feature>
<accession>A0A177UE70</accession>
<evidence type="ECO:0000256" key="2">
    <source>
        <dbReference type="ARBA" id="ARBA00022448"/>
    </source>
</evidence>
<feature type="transmembrane region" description="Helical" evidence="8">
    <location>
        <begin position="105"/>
        <end position="126"/>
    </location>
</feature>
<feature type="region of interest" description="Disordered" evidence="7">
    <location>
        <begin position="1"/>
        <end position="68"/>
    </location>
</feature>
<dbReference type="PIRSF" id="PIRSF006060">
    <property type="entry name" value="AA_transporter"/>
    <property type="match status" value="1"/>
</dbReference>
<name>A0A177UE70_9BASI</name>
<keyword evidence="4" id="KW-0029">Amino-acid transport</keyword>
<reference evidence="10" key="3">
    <citation type="submission" date="2020-10" db="EMBL/GenBank/DDBJ databases">
        <authorList>
            <person name="Sedaghatjoo S."/>
        </authorList>
    </citation>
    <scope>NUCLEOTIDE SEQUENCE</scope>
    <source>
        <strain evidence="10">AZH3</strain>
    </source>
</reference>
<reference evidence="11" key="2">
    <citation type="journal article" date="2019" name="IMA Fungus">
        <title>Genome sequencing and comparison of five Tilletia species to identify candidate genes for the detection of regulated species infecting wheat.</title>
        <authorList>
            <person name="Nguyen H.D.T."/>
            <person name="Sultana T."/>
            <person name="Kesanakurti P."/>
            <person name="Hambleton S."/>
        </authorList>
    </citation>
    <scope>NUCLEOTIDE SEQUENCE</scope>
    <source>
        <strain evidence="11">DAOMC 238032</strain>
    </source>
</reference>
<evidence type="ECO:0000256" key="3">
    <source>
        <dbReference type="ARBA" id="ARBA00022692"/>
    </source>
</evidence>
<dbReference type="PROSITE" id="PS00218">
    <property type="entry name" value="AMINO_ACID_PERMEASE_1"/>
    <property type="match status" value="1"/>
</dbReference>
<sequence>MVTSHSSPDGVTALAHSPSADPNQRTPTSEDEKREIGEGVDEKRSASLNERALESKKEHGAQEGADGNLHRGLKARQLTMIAIGGAIGTGLVIGTGTGLAHGGPVSLFIGYFVMGIVCFGVLVAMGEMSAFLPHRKGFAGHASRFVDPAWGYAVGWCYLCKYLIITPSQLNASALLLSFWRPDISPAIWVTMFLVLILLLNFAGVRWFGEIEFWLSFIKIVTLTGLIILGICIDLGASPSGDRIGFRNWKNKPFAEYIHTGSLGRFYGLWSVASTALYAYMGSELVGVATGEVKNPRVAMPKAIRTTFYRIAFFYILGVFVLGLIVPADDPRLLGANKQKATAAASPFVVAIEIAGIRILPAIINGALLIFTLSASNSDMYIASRTLYNLAADGNAPAIFKRCDRRGVPYVALITAACFCGLAFLNVSSGGAQTFKYFANTVTAFGALTWIGILSTQIRFRRGLKAQGVSLDILPYQAPFQPYLSWFAVIFTSVVLLFKGFDAFTPKFEYKAFITNYIGIPIFFFSWLGYKLLRKSTVVPLESMDLHTGVHNYDGEDQDGEDEEDIEKAKAVTMKQKLAYYIKNW</sequence>
<evidence type="ECO:0000256" key="6">
    <source>
        <dbReference type="ARBA" id="ARBA00023136"/>
    </source>
</evidence>
<keyword evidence="5 8" id="KW-1133">Transmembrane helix</keyword>
<evidence type="ECO:0000313" key="11">
    <source>
        <dbReference type="EMBL" id="KAE8248166.1"/>
    </source>
</evidence>
<evidence type="ECO:0000259" key="9">
    <source>
        <dbReference type="Pfam" id="PF00324"/>
    </source>
</evidence>
<dbReference type="GO" id="GO:0015171">
    <property type="term" value="F:amino acid transmembrane transporter activity"/>
    <property type="evidence" value="ECO:0007669"/>
    <property type="project" value="TreeGrafter"/>
</dbReference>
<dbReference type="Proteomes" id="UP000077671">
    <property type="component" value="Unassembled WGS sequence"/>
</dbReference>
<dbReference type="PANTHER" id="PTHR43341:SF9">
    <property type="entry name" value="DICARBOXYLIC AMINO ACID PERMEASE"/>
    <property type="match status" value="1"/>
</dbReference>
<feature type="transmembrane region" description="Helical" evidence="8">
    <location>
        <begin position="437"/>
        <end position="455"/>
    </location>
</feature>
<keyword evidence="2" id="KW-0813">Transport</keyword>
<feature type="compositionally biased region" description="Basic and acidic residues" evidence="7">
    <location>
        <begin position="28"/>
        <end position="61"/>
    </location>
</feature>
<keyword evidence="13" id="KW-1185">Reference proteome</keyword>
<dbReference type="AlphaFoldDB" id="A0A177UE70"/>
<evidence type="ECO:0000256" key="8">
    <source>
        <dbReference type="SAM" id="Phobius"/>
    </source>
</evidence>
<evidence type="ECO:0000313" key="10">
    <source>
        <dbReference type="EMBL" id="CAD6901651.1"/>
    </source>
</evidence>
<dbReference type="GO" id="GO:0016020">
    <property type="term" value="C:membrane"/>
    <property type="evidence" value="ECO:0007669"/>
    <property type="project" value="UniProtKB-SubCell"/>
</dbReference>
<comment type="caution">
    <text evidence="11">The sequence shown here is derived from an EMBL/GenBank/DDBJ whole genome shotgun (WGS) entry which is preliminary data.</text>
</comment>
<dbReference type="InterPro" id="IPR004840">
    <property type="entry name" value="Amino_acid_permease_CS"/>
</dbReference>
<dbReference type="EMBL" id="CAJHJG010000359">
    <property type="protein sequence ID" value="CAD6901651.1"/>
    <property type="molecule type" value="Genomic_DNA"/>
</dbReference>
<proteinExistence type="predicted"/>
<dbReference type="Gene3D" id="1.20.1740.10">
    <property type="entry name" value="Amino acid/polyamine transporter I"/>
    <property type="match status" value="1"/>
</dbReference>
<dbReference type="PANTHER" id="PTHR43341">
    <property type="entry name" value="AMINO ACID PERMEASE"/>
    <property type="match status" value="1"/>
</dbReference>
<evidence type="ECO:0000313" key="12">
    <source>
        <dbReference type="Proteomes" id="UP000077671"/>
    </source>
</evidence>
<gene>
    <name evidence="11" type="ORF">A4X03_0g6855</name>
    <name evidence="10" type="ORF">JKIAZH3_G1644</name>
</gene>
<feature type="transmembrane region" description="Helical" evidence="8">
    <location>
        <begin position="483"/>
        <end position="501"/>
    </location>
</feature>
<reference evidence="11" key="1">
    <citation type="submission" date="2016-04" db="EMBL/GenBank/DDBJ databases">
        <authorList>
            <person name="Nguyen H.D."/>
            <person name="Kesanakurti P."/>
            <person name="Cullis J."/>
            <person name="Levesque C.A."/>
            <person name="Hambleton S."/>
        </authorList>
    </citation>
    <scope>NUCLEOTIDE SEQUENCE</scope>
    <source>
        <strain evidence="11">DAOMC 238032</strain>
    </source>
</reference>
<evidence type="ECO:0000256" key="1">
    <source>
        <dbReference type="ARBA" id="ARBA00004141"/>
    </source>
</evidence>
<dbReference type="FunFam" id="1.20.1740.10:FF:000006">
    <property type="entry name" value="General amino acid permease"/>
    <property type="match status" value="1"/>
</dbReference>
<feature type="transmembrane region" description="Helical" evidence="8">
    <location>
        <begin position="214"/>
        <end position="237"/>
    </location>
</feature>
<dbReference type="InterPro" id="IPR050524">
    <property type="entry name" value="APC_YAT"/>
</dbReference>
<feature type="transmembrane region" description="Helical" evidence="8">
    <location>
        <begin position="348"/>
        <end position="371"/>
    </location>
</feature>
<feature type="transmembrane region" description="Helical" evidence="8">
    <location>
        <begin position="307"/>
        <end position="328"/>
    </location>
</feature>
<dbReference type="InterPro" id="IPR004841">
    <property type="entry name" value="AA-permease/SLC12A_dom"/>
</dbReference>
<keyword evidence="6 8" id="KW-0472">Membrane</keyword>
<feature type="transmembrane region" description="Helical" evidence="8">
    <location>
        <begin position="187"/>
        <end position="208"/>
    </location>
</feature>
<feature type="domain" description="Amino acid permease/ SLC12A" evidence="9">
    <location>
        <begin position="78"/>
        <end position="536"/>
    </location>
</feature>
<evidence type="ECO:0000256" key="4">
    <source>
        <dbReference type="ARBA" id="ARBA00022970"/>
    </source>
</evidence>
<organism evidence="11 12">
    <name type="scientific">Tilletia caries</name>
    <name type="common">wheat bunt fungus</name>
    <dbReference type="NCBI Taxonomy" id="13290"/>
    <lineage>
        <taxon>Eukaryota</taxon>
        <taxon>Fungi</taxon>
        <taxon>Dikarya</taxon>
        <taxon>Basidiomycota</taxon>
        <taxon>Ustilaginomycotina</taxon>
        <taxon>Exobasidiomycetes</taxon>
        <taxon>Tilletiales</taxon>
        <taxon>Tilletiaceae</taxon>
        <taxon>Tilletia</taxon>
    </lineage>
</organism>
<evidence type="ECO:0000256" key="7">
    <source>
        <dbReference type="SAM" id="MobiDB-lite"/>
    </source>
</evidence>
<keyword evidence="3 8" id="KW-0812">Transmembrane</keyword>
<protein>
    <recommendedName>
        <fullName evidence="9">Amino acid permease/ SLC12A domain-containing protein</fullName>
    </recommendedName>
</protein>